<dbReference type="GO" id="GO:0003700">
    <property type="term" value="F:DNA-binding transcription factor activity"/>
    <property type="evidence" value="ECO:0007669"/>
    <property type="project" value="TreeGrafter"/>
</dbReference>
<gene>
    <name evidence="2" type="ORF">S7711_11004</name>
</gene>
<accession>A0A084B8K5</accession>
<keyword evidence="3" id="KW-1185">Reference proteome</keyword>
<keyword evidence="1" id="KW-0539">Nucleus</keyword>
<dbReference type="GO" id="GO:0005634">
    <property type="term" value="C:nucleus"/>
    <property type="evidence" value="ECO:0007669"/>
    <property type="project" value="TreeGrafter"/>
</dbReference>
<dbReference type="PANTHER" id="PTHR37534">
    <property type="entry name" value="TRANSCRIPTIONAL ACTIVATOR PROTEIN UGA3"/>
    <property type="match status" value="1"/>
</dbReference>
<dbReference type="OrthoDB" id="4475584at2759"/>
<evidence type="ECO:0000256" key="1">
    <source>
        <dbReference type="ARBA" id="ARBA00023242"/>
    </source>
</evidence>
<dbReference type="GO" id="GO:0045944">
    <property type="term" value="P:positive regulation of transcription by RNA polymerase II"/>
    <property type="evidence" value="ECO:0007669"/>
    <property type="project" value="TreeGrafter"/>
</dbReference>
<dbReference type="HOGENOM" id="CLU_565216_0_0_1"/>
<dbReference type="AlphaFoldDB" id="A0A084B8K5"/>
<evidence type="ECO:0000313" key="3">
    <source>
        <dbReference type="Proteomes" id="UP000028045"/>
    </source>
</evidence>
<proteinExistence type="predicted"/>
<dbReference type="EMBL" id="KL647710">
    <property type="protein sequence ID" value="KEY73884.1"/>
    <property type="molecule type" value="Genomic_DNA"/>
</dbReference>
<organism evidence="2 3">
    <name type="scientific">Stachybotrys chartarum (strain CBS 109288 / IBT 7711)</name>
    <name type="common">Toxic black mold</name>
    <name type="synonym">Stilbospora chartarum</name>
    <dbReference type="NCBI Taxonomy" id="1280523"/>
    <lineage>
        <taxon>Eukaryota</taxon>
        <taxon>Fungi</taxon>
        <taxon>Dikarya</taxon>
        <taxon>Ascomycota</taxon>
        <taxon>Pezizomycotina</taxon>
        <taxon>Sordariomycetes</taxon>
        <taxon>Hypocreomycetidae</taxon>
        <taxon>Hypocreales</taxon>
        <taxon>Stachybotryaceae</taxon>
        <taxon>Stachybotrys</taxon>
    </lineage>
</organism>
<evidence type="ECO:0000313" key="2">
    <source>
        <dbReference type="EMBL" id="KEY73884.1"/>
    </source>
</evidence>
<protein>
    <recommendedName>
        <fullName evidence="4">Transcription factor domain-containing protein</fullName>
    </recommendedName>
</protein>
<sequence>MDVHHASPSKEYRLLRPGSVKDVPVMVANDAGCNIANFVNINSSDRAQPARDATRLPPKIIMQSDDADLQSFTEHPGVQDSVPEYEQERTNEEKYHGWPLFGQVTIQPDERELLTYFRDRVVPFLDIYDQSQTFRHHVVRLALDSPCNLDTMLRISAELLGLRGFIQRRDIGLVLLQAVTTSPSEPKSPALALRLMASFVLGKVLLFAEAVPDEWQCSFHGFGASTDFDPPEFAEVTQRRMWKAFVLLISRLEVAHCLMNSQPLLHEDANDESQMILKASIHCIELLAEVMCFCHSTTETENSTAPAEFASWSSTGASSVPAWERLLRELNSWKHDYETLMRPIIDVDGQKESFPTIIFTSGAGISLSALYHTAMYLLLGSQPQYSPLSVFQEQSQLISADSRSFWHGRRICGIALNSNPEHSNCWDPCLIAAFWYAARRMTRVSQQYDVVRCLERVKKVGWKVDRLIQRLRDEWSQVGPSC</sequence>
<evidence type="ECO:0008006" key="4">
    <source>
        <dbReference type="Google" id="ProtNLM"/>
    </source>
</evidence>
<reference evidence="2 3" key="1">
    <citation type="journal article" date="2014" name="BMC Genomics">
        <title>Comparative genome sequencing reveals chemotype-specific gene clusters in the toxigenic black mold Stachybotrys.</title>
        <authorList>
            <person name="Semeiks J."/>
            <person name="Borek D."/>
            <person name="Otwinowski Z."/>
            <person name="Grishin N.V."/>
        </authorList>
    </citation>
    <scope>NUCLEOTIDE SEQUENCE [LARGE SCALE GENOMIC DNA]</scope>
    <source>
        <strain evidence="3">CBS 109288 / IBT 7711</strain>
    </source>
</reference>
<dbReference type="PANTHER" id="PTHR37534:SF2">
    <property type="entry name" value="N-ACETYLTRANSFERASE DOMAIN-CONTAINING PROTEIN"/>
    <property type="match status" value="1"/>
</dbReference>
<dbReference type="Proteomes" id="UP000028045">
    <property type="component" value="Unassembled WGS sequence"/>
</dbReference>
<name>A0A084B8K5_STACB</name>
<dbReference type="GO" id="GO:0000976">
    <property type="term" value="F:transcription cis-regulatory region binding"/>
    <property type="evidence" value="ECO:0007669"/>
    <property type="project" value="TreeGrafter"/>
</dbReference>